<dbReference type="GO" id="GO:0030027">
    <property type="term" value="C:lamellipodium"/>
    <property type="evidence" value="ECO:0007669"/>
    <property type="project" value="UniProtKB-SubCell"/>
</dbReference>
<evidence type="ECO:0000256" key="6">
    <source>
        <dbReference type="ARBA" id="ARBA00008418"/>
    </source>
</evidence>
<dbReference type="GO" id="GO:0001726">
    <property type="term" value="C:ruffle"/>
    <property type="evidence" value="ECO:0007669"/>
    <property type="project" value="UniProtKB-SubCell"/>
</dbReference>
<evidence type="ECO:0000256" key="2">
    <source>
        <dbReference type="ARBA" id="ARBA00004245"/>
    </source>
</evidence>
<dbReference type="Proteomes" id="UP001557470">
    <property type="component" value="Unassembled WGS sequence"/>
</dbReference>
<dbReference type="Pfam" id="PF00626">
    <property type="entry name" value="Gelsolin"/>
    <property type="match status" value="6"/>
</dbReference>
<evidence type="ECO:0000256" key="14">
    <source>
        <dbReference type="ARBA" id="ARBA00023273"/>
    </source>
</evidence>
<keyword evidence="8" id="KW-0117">Actin capping</keyword>
<proteinExistence type="inferred from homology"/>
<organism evidence="16 17">
    <name type="scientific">Umbra pygmaea</name>
    <name type="common">Eastern mudminnow</name>
    <dbReference type="NCBI Taxonomy" id="75934"/>
    <lineage>
        <taxon>Eukaryota</taxon>
        <taxon>Metazoa</taxon>
        <taxon>Chordata</taxon>
        <taxon>Craniata</taxon>
        <taxon>Vertebrata</taxon>
        <taxon>Euteleostomi</taxon>
        <taxon>Actinopterygii</taxon>
        <taxon>Neopterygii</taxon>
        <taxon>Teleostei</taxon>
        <taxon>Protacanthopterygii</taxon>
        <taxon>Esociformes</taxon>
        <taxon>Umbridae</taxon>
        <taxon>Umbra</taxon>
    </lineage>
</organism>
<dbReference type="CDD" id="cd11290">
    <property type="entry name" value="gelsolin_S1_like"/>
    <property type="match status" value="1"/>
</dbReference>
<dbReference type="PROSITE" id="PS51089">
    <property type="entry name" value="HP"/>
    <property type="match status" value="1"/>
</dbReference>
<evidence type="ECO:0000256" key="4">
    <source>
        <dbReference type="ARBA" id="ARBA00004495"/>
    </source>
</evidence>
<dbReference type="SUPFAM" id="SSF55753">
    <property type="entry name" value="Actin depolymerizing proteins"/>
    <property type="match status" value="4"/>
</dbReference>
<reference evidence="16 17" key="1">
    <citation type="submission" date="2024-06" db="EMBL/GenBank/DDBJ databases">
        <authorList>
            <person name="Pan Q."/>
            <person name="Wen M."/>
            <person name="Jouanno E."/>
            <person name="Zahm M."/>
            <person name="Klopp C."/>
            <person name="Cabau C."/>
            <person name="Louis A."/>
            <person name="Berthelot C."/>
            <person name="Parey E."/>
            <person name="Roest Crollius H."/>
            <person name="Montfort J."/>
            <person name="Robinson-Rechavi M."/>
            <person name="Bouchez O."/>
            <person name="Lampietro C."/>
            <person name="Lopez Roques C."/>
            <person name="Donnadieu C."/>
            <person name="Postlethwait J."/>
            <person name="Bobe J."/>
            <person name="Verreycken H."/>
            <person name="Guiguen Y."/>
        </authorList>
    </citation>
    <scope>NUCLEOTIDE SEQUENCE [LARGE SCALE GENOMIC DNA]</scope>
    <source>
        <strain evidence="16">Up_M1</strain>
        <tissue evidence="16">Testis</tissue>
    </source>
</reference>
<protein>
    <recommendedName>
        <fullName evidence="7">Villin-1</fullName>
    </recommendedName>
</protein>
<dbReference type="SMART" id="SM00153">
    <property type="entry name" value="VHP"/>
    <property type="match status" value="1"/>
</dbReference>
<dbReference type="CDD" id="cd11289">
    <property type="entry name" value="gelsolin_S2_like"/>
    <property type="match status" value="1"/>
</dbReference>
<dbReference type="InterPro" id="IPR029006">
    <property type="entry name" value="ADF-H/Gelsolin-like_dom_sf"/>
</dbReference>
<gene>
    <name evidence="16" type="ORF">UPYG_G00317400</name>
</gene>
<dbReference type="GO" id="GO:0051693">
    <property type="term" value="P:actin filament capping"/>
    <property type="evidence" value="ECO:0007669"/>
    <property type="project" value="UniProtKB-KW"/>
</dbReference>
<comment type="similarity">
    <text evidence="6">Belongs to the villin/gelsolin family.</text>
</comment>
<dbReference type="FunFam" id="3.40.20.10:FF:000002">
    <property type="entry name" value="Gelsolin"/>
    <property type="match status" value="1"/>
</dbReference>
<evidence type="ECO:0000256" key="7">
    <source>
        <dbReference type="ARBA" id="ARBA00017436"/>
    </source>
</evidence>
<dbReference type="CDD" id="cd11291">
    <property type="entry name" value="gelsolin_S6_like"/>
    <property type="match status" value="1"/>
</dbReference>
<comment type="caution">
    <text evidence="16">The sequence shown here is derived from an EMBL/GenBank/DDBJ whole genome shotgun (WGS) entry which is preliminary data.</text>
</comment>
<dbReference type="PRINTS" id="PR00597">
    <property type="entry name" value="GELSOLIN"/>
</dbReference>
<comment type="subcellular location">
    <subcellularLocation>
        <location evidence="4">Cell projection</location>
        <location evidence="4">Filopodium tip</location>
    </subcellularLocation>
    <subcellularLocation>
        <location evidence="5">Cell projection</location>
        <location evidence="5">Lamellipodium</location>
    </subcellularLocation>
    <subcellularLocation>
        <location evidence="1">Cell projection</location>
        <location evidence="1">Microvillus</location>
    </subcellularLocation>
    <subcellularLocation>
        <location evidence="3">Cell projection</location>
        <location evidence="3">Ruffle</location>
    </subcellularLocation>
    <subcellularLocation>
        <location evidence="2">Cytoplasm</location>
        <location evidence="2">Cytoskeleton</location>
    </subcellularLocation>
</comment>
<evidence type="ECO:0000256" key="5">
    <source>
        <dbReference type="ARBA" id="ARBA00004510"/>
    </source>
</evidence>
<dbReference type="GO" id="GO:0005902">
    <property type="term" value="C:microvillus"/>
    <property type="evidence" value="ECO:0007669"/>
    <property type="project" value="UniProtKB-SubCell"/>
</dbReference>
<dbReference type="CDD" id="cd11292">
    <property type="entry name" value="gelsolin_S3_like"/>
    <property type="match status" value="1"/>
</dbReference>
<keyword evidence="12" id="KW-0009">Actin-binding</keyword>
<evidence type="ECO:0000256" key="9">
    <source>
        <dbReference type="ARBA" id="ARBA00022490"/>
    </source>
</evidence>
<dbReference type="CDD" id="cd11293">
    <property type="entry name" value="gelsolin_S4_like"/>
    <property type="match status" value="1"/>
</dbReference>
<accession>A0ABD0W0U1</accession>
<evidence type="ECO:0000256" key="3">
    <source>
        <dbReference type="ARBA" id="ARBA00004466"/>
    </source>
</evidence>
<dbReference type="EMBL" id="JAGEUA010000010">
    <property type="protein sequence ID" value="KAL0964035.1"/>
    <property type="molecule type" value="Genomic_DNA"/>
</dbReference>
<dbReference type="SMART" id="SM00262">
    <property type="entry name" value="GEL"/>
    <property type="match status" value="6"/>
</dbReference>
<dbReference type="InterPro" id="IPR003128">
    <property type="entry name" value="Villin_headpiece"/>
</dbReference>
<keyword evidence="11" id="KW-0106">Calcium</keyword>
<keyword evidence="9" id="KW-0963">Cytoplasm</keyword>
<dbReference type="Gene3D" id="3.40.20.10">
    <property type="entry name" value="Severin"/>
    <property type="match status" value="6"/>
</dbReference>
<evidence type="ECO:0000313" key="17">
    <source>
        <dbReference type="Proteomes" id="UP001557470"/>
    </source>
</evidence>
<keyword evidence="13" id="KW-0206">Cytoskeleton</keyword>
<keyword evidence="10" id="KW-0677">Repeat</keyword>
<dbReference type="FunFam" id="3.40.20.10:FF:000004">
    <property type="entry name" value="Gelsolin"/>
    <property type="match status" value="1"/>
</dbReference>
<dbReference type="Pfam" id="PF02209">
    <property type="entry name" value="VHP"/>
    <property type="match status" value="1"/>
</dbReference>
<dbReference type="PANTHER" id="PTHR11977">
    <property type="entry name" value="VILLIN"/>
    <property type="match status" value="1"/>
</dbReference>
<evidence type="ECO:0000256" key="1">
    <source>
        <dbReference type="ARBA" id="ARBA00004105"/>
    </source>
</evidence>
<feature type="domain" description="HP" evidence="15">
    <location>
        <begin position="765"/>
        <end position="831"/>
    </location>
</feature>
<dbReference type="CDD" id="cd11288">
    <property type="entry name" value="gelsolin_S5_like"/>
    <property type="match status" value="1"/>
</dbReference>
<dbReference type="AlphaFoldDB" id="A0ABD0W0U1"/>
<evidence type="ECO:0000259" key="15">
    <source>
        <dbReference type="PROSITE" id="PS51089"/>
    </source>
</evidence>
<evidence type="ECO:0000256" key="12">
    <source>
        <dbReference type="ARBA" id="ARBA00023203"/>
    </source>
</evidence>
<evidence type="ECO:0000256" key="10">
    <source>
        <dbReference type="ARBA" id="ARBA00022737"/>
    </source>
</evidence>
<dbReference type="GO" id="GO:0120035">
    <property type="term" value="P:regulation of plasma membrane bounded cell projection organization"/>
    <property type="evidence" value="ECO:0007669"/>
    <property type="project" value="UniProtKB-ARBA"/>
</dbReference>
<evidence type="ECO:0000256" key="11">
    <source>
        <dbReference type="ARBA" id="ARBA00022837"/>
    </source>
</evidence>
<dbReference type="InterPro" id="IPR007122">
    <property type="entry name" value="Villin/Gelsolin"/>
</dbReference>
<dbReference type="InterPro" id="IPR036886">
    <property type="entry name" value="Villin_headpiece_dom_sf"/>
</dbReference>
<dbReference type="GO" id="GO:0003779">
    <property type="term" value="F:actin binding"/>
    <property type="evidence" value="ECO:0007669"/>
    <property type="project" value="UniProtKB-KW"/>
</dbReference>
<dbReference type="GO" id="GO:0032433">
    <property type="term" value="C:filopodium tip"/>
    <property type="evidence" value="ECO:0007669"/>
    <property type="project" value="UniProtKB-SubCell"/>
</dbReference>
<dbReference type="InterPro" id="IPR036180">
    <property type="entry name" value="Gelsolin-like_dom_sf"/>
</dbReference>
<dbReference type="PANTHER" id="PTHR11977:SF35">
    <property type="entry name" value="VILLIN-1"/>
    <property type="match status" value="1"/>
</dbReference>
<dbReference type="SUPFAM" id="SSF47050">
    <property type="entry name" value="VHP, Villin headpiece domain"/>
    <property type="match status" value="1"/>
</dbReference>
<dbReference type="FunFam" id="3.40.20.10:FF:000001">
    <property type="entry name" value="Gelsolin"/>
    <property type="match status" value="1"/>
</dbReference>
<keyword evidence="17" id="KW-1185">Reference proteome</keyword>
<dbReference type="FunFam" id="1.10.950.10:FF:000005">
    <property type="entry name" value="Villin-1"/>
    <property type="match status" value="1"/>
</dbReference>
<dbReference type="InterPro" id="IPR007123">
    <property type="entry name" value="Gelsolin-like_dom"/>
</dbReference>
<dbReference type="GO" id="GO:0005856">
    <property type="term" value="C:cytoskeleton"/>
    <property type="evidence" value="ECO:0007669"/>
    <property type="project" value="UniProtKB-SubCell"/>
</dbReference>
<evidence type="ECO:0000313" key="16">
    <source>
        <dbReference type="EMBL" id="KAL0964035.1"/>
    </source>
</evidence>
<evidence type="ECO:0000256" key="13">
    <source>
        <dbReference type="ARBA" id="ARBA00023212"/>
    </source>
</evidence>
<dbReference type="SUPFAM" id="SSF82754">
    <property type="entry name" value="C-terminal, gelsolin-like domain of Sec23/24"/>
    <property type="match status" value="2"/>
</dbReference>
<name>A0ABD0W0U1_UMBPY</name>
<keyword evidence="14" id="KW-0966">Cell projection</keyword>
<evidence type="ECO:0000256" key="8">
    <source>
        <dbReference type="ARBA" id="ARBA00022467"/>
    </source>
</evidence>
<dbReference type="FunFam" id="3.40.20.10:FF:000005">
    <property type="entry name" value="Gelsolin"/>
    <property type="match status" value="1"/>
</dbReference>
<dbReference type="Gene3D" id="1.10.950.10">
    <property type="entry name" value="Villin headpiece domain"/>
    <property type="match status" value="1"/>
</dbReference>
<sequence>MSQGQVKTEVAKVLNKTTPGLQIWRIEDMEMVPFSSKAYGQFYEGDSYIILYTNKVQSSFTYDIHYWLGKDTSVDEQGAAAIYTTLMDDHLGGVAVQHREAQGNESDTFRGYFKQGIIYKKGGVASGMKQVETNTYNIRRLLHVKGRKQVVAGEVDMSWNSFNKGDVFLLDLGSLIIQWNGPKSNRMERLKGMNLAKDIRDRERGGRAQVIIVEGDDEKSSEEAMKLMKQHLGEKREIKDCVAPDDVVDQKLVSSVKLFHISDAQGNLVVQEVAVKPLTQDLLNHEDCYLLDQGGIRIFVWKGKKSSKTERTESLEKAEAYKKAKGYPMSINVETVNDGAESAVFKQLFQKWSDKGSTLGLGTTATKGKIAKVEQIKFDATSMHARPDLAAQQKMVDDGTGETQVWRVEDSELVPVDRKWLGHFYGGDCYLILYKYLVNHKSHYILYIWQGRHATTAELAASAFQAVAIDRQYGGEPVQVRVPMGKEPLHLMAIFKGKMVVYEEGSSRENSTHVQPTVRLFHVHGTNEFNTRAIEVAPRSSSLNSNDVFVLSTDTCCYLWYGKGCSGDEREMGKALADIISRREKNVIAEGQEPAHFWVNLGGKSQYASSKRLQEENCSITPRLFECSNQTGRFLATEITNYNQDDLDEDDIMLLDIWDMVFLWMGKGANQVEKDNVVTTAQDYLRSHPGGRDVNTPIVMIKQGFEPPTFTGWFHAWDSEMWSGGKSYEELKAELGDATEMIKITVNSTTSNSTKKDSGGSLLPPTIKSTFPADQLVNRQTDDLPEGVDPTKKEEHLSNEDFALVLGMARPQFYSMPNWKQQNLKKEKGLF</sequence>
<dbReference type="FunFam" id="3.40.20.10:FF:000027">
    <property type="entry name" value="Villin 1"/>
    <property type="match status" value="1"/>
</dbReference>